<dbReference type="AlphaFoldDB" id="A0A0F4Z7S8"/>
<reference evidence="3 4" key="1">
    <citation type="submission" date="2015-03" db="EMBL/GenBank/DDBJ databases">
        <authorList>
            <person name="Radwan O."/>
            <person name="Al-Naeli F.A."/>
            <person name="Rendon G.A."/>
            <person name="Fields C."/>
        </authorList>
    </citation>
    <scope>NUCLEOTIDE SEQUENCE [LARGE SCALE GENOMIC DNA]</scope>
    <source>
        <strain evidence="3">CR-DP1</strain>
    </source>
</reference>
<evidence type="ECO:0000313" key="3">
    <source>
        <dbReference type="EMBL" id="KKA26562.1"/>
    </source>
</evidence>
<dbReference type="Gene3D" id="3.40.50.1110">
    <property type="entry name" value="SGNH hydrolase"/>
    <property type="match status" value="1"/>
</dbReference>
<dbReference type="PANTHER" id="PTHR43784">
    <property type="entry name" value="GDSL-LIKE LIPASE/ACYLHYDROLASE, PUTATIVE (AFU_ORTHOLOGUE AFUA_2G00820)-RELATED"/>
    <property type="match status" value="1"/>
</dbReference>
<feature type="chain" id="PRO_5002482531" description="SGNH hydrolase-type esterase domain-containing protein" evidence="1">
    <location>
        <begin position="30"/>
        <end position="425"/>
    </location>
</feature>
<gene>
    <name evidence="3" type="ORF">TD95_004263</name>
</gene>
<feature type="domain" description="SGNH hydrolase-type esterase" evidence="2">
    <location>
        <begin position="219"/>
        <end position="410"/>
    </location>
</feature>
<organism evidence="3 4">
    <name type="scientific">Thielaviopsis punctulata</name>
    <dbReference type="NCBI Taxonomy" id="72032"/>
    <lineage>
        <taxon>Eukaryota</taxon>
        <taxon>Fungi</taxon>
        <taxon>Dikarya</taxon>
        <taxon>Ascomycota</taxon>
        <taxon>Pezizomycotina</taxon>
        <taxon>Sordariomycetes</taxon>
        <taxon>Hypocreomycetidae</taxon>
        <taxon>Microascales</taxon>
        <taxon>Ceratocystidaceae</taxon>
        <taxon>Thielaviopsis</taxon>
    </lineage>
</organism>
<name>A0A0F4Z7S8_9PEZI</name>
<evidence type="ECO:0000313" key="4">
    <source>
        <dbReference type="Proteomes" id="UP000033483"/>
    </source>
</evidence>
<feature type="signal peptide" evidence="1">
    <location>
        <begin position="1"/>
        <end position="29"/>
    </location>
</feature>
<protein>
    <recommendedName>
        <fullName evidence="2">SGNH hydrolase-type esterase domain-containing protein</fullName>
    </recommendedName>
</protein>
<comment type="caution">
    <text evidence="3">The sequence shown here is derived from an EMBL/GenBank/DDBJ whole genome shotgun (WGS) entry which is preliminary data.</text>
</comment>
<dbReference type="InterPro" id="IPR013830">
    <property type="entry name" value="SGNH_hydro"/>
</dbReference>
<evidence type="ECO:0000259" key="2">
    <source>
        <dbReference type="Pfam" id="PF13472"/>
    </source>
</evidence>
<dbReference type="EMBL" id="LAEV01002104">
    <property type="protein sequence ID" value="KKA26562.1"/>
    <property type="molecule type" value="Genomic_DNA"/>
</dbReference>
<accession>A0A0F4Z7S8</accession>
<dbReference type="OrthoDB" id="10071171at2759"/>
<evidence type="ECO:0000256" key="1">
    <source>
        <dbReference type="SAM" id="SignalP"/>
    </source>
</evidence>
<dbReference type="SUPFAM" id="SSF52266">
    <property type="entry name" value="SGNH hydrolase"/>
    <property type="match status" value="1"/>
</dbReference>
<dbReference type="PANTHER" id="PTHR43784:SF2">
    <property type="entry name" value="GDSL-LIKE LIPASE_ACYLHYDROLASE, PUTATIVE (AFU_ORTHOLOGUE AFUA_2G00820)-RELATED"/>
    <property type="match status" value="1"/>
</dbReference>
<dbReference type="Proteomes" id="UP000033483">
    <property type="component" value="Unassembled WGS sequence"/>
</dbReference>
<dbReference type="InterPro" id="IPR053140">
    <property type="entry name" value="GDSL_Rv0518-like"/>
</dbReference>
<dbReference type="InterPro" id="IPR036514">
    <property type="entry name" value="SGNH_hydro_sf"/>
</dbReference>
<sequence>MRLPSLLRSVTAAALSISLSVTAAPVSQAVDLSTHWVATWTSMPQQVEPNNLPPAPYNSSEGQFVNATLRQTLHMSIGAETIRIQISNTFGATPLTISAASLALPTNGSIGVGSIDTTTLQPLTFNGSDSVTIPAGTVVYSDPAAFPVLPQSMLSVSLYLATGQSGAIITGHPGSRTTSWMQPGNHVSSASLTAASTEHWYFLTAVEAHAPASSSALVILGDSLTDGRGSITDANTRWPDFLLRRLQASNNTRAHALAVVNEAAGGNAVLSGGLGPPLMTRYQRDALGVRGVSHVMIFEGVNDIGPAPDTTAGADAVADGLIAAYKTIIAACKAQDLMTIGATITPFQGPGQAYSGVAREAARQKVNKWILESGAYDYVVDFSKAVSDGDKLIAAYDSGDHLHMNPAGYENLASVFDLETLVSGK</sequence>
<keyword evidence="4" id="KW-1185">Reference proteome</keyword>
<dbReference type="CDD" id="cd01830">
    <property type="entry name" value="XynE_like"/>
    <property type="match status" value="1"/>
</dbReference>
<dbReference type="Pfam" id="PF13472">
    <property type="entry name" value="Lipase_GDSL_2"/>
    <property type="match status" value="1"/>
</dbReference>
<keyword evidence="1" id="KW-0732">Signal</keyword>
<proteinExistence type="predicted"/>